<comment type="caution">
    <text evidence="2">The sequence shown here is derived from an EMBL/GenBank/DDBJ whole genome shotgun (WGS) entry which is preliminary data.</text>
</comment>
<organism evidence="2 3">
    <name type="scientific">Fictibacillus norfolkensis</name>
    <dbReference type="NCBI Taxonomy" id="2762233"/>
    <lineage>
        <taxon>Bacteria</taxon>
        <taxon>Bacillati</taxon>
        <taxon>Bacillota</taxon>
        <taxon>Bacilli</taxon>
        <taxon>Bacillales</taxon>
        <taxon>Fictibacillaceae</taxon>
        <taxon>Fictibacillus</taxon>
    </lineage>
</organism>
<reference evidence="2 3" key="1">
    <citation type="submission" date="2020-08" db="EMBL/GenBank/DDBJ databases">
        <title>A Genomic Blueprint of the Chicken Gut Microbiome.</title>
        <authorList>
            <person name="Gilroy R."/>
            <person name="Ravi A."/>
            <person name="Getino M."/>
            <person name="Pursley I."/>
            <person name="Horton D.L."/>
            <person name="Alikhan N.-F."/>
            <person name="Baker D."/>
            <person name="Gharbi K."/>
            <person name="Hall N."/>
            <person name="Watson M."/>
            <person name="Adriaenssens E.M."/>
            <person name="Foster-Nyarko E."/>
            <person name="Jarju S."/>
            <person name="Secka A."/>
            <person name="Antonio M."/>
            <person name="Oren A."/>
            <person name="Chaudhuri R."/>
            <person name="La Ragione R.M."/>
            <person name="Hildebrand F."/>
            <person name="Pallen M.J."/>
        </authorList>
    </citation>
    <scope>NUCLEOTIDE SEQUENCE [LARGE SCALE GENOMIC DNA]</scope>
    <source>
        <strain evidence="2 3">Sa2CUA10</strain>
    </source>
</reference>
<dbReference type="PROSITE" id="PS51257">
    <property type="entry name" value="PROKAR_LIPOPROTEIN"/>
    <property type="match status" value="1"/>
</dbReference>
<name>A0ABR8SN34_9BACL</name>
<evidence type="ECO:0000313" key="3">
    <source>
        <dbReference type="Proteomes" id="UP000603641"/>
    </source>
</evidence>
<evidence type="ECO:0000313" key="2">
    <source>
        <dbReference type="EMBL" id="MBD7964897.1"/>
    </source>
</evidence>
<dbReference type="EMBL" id="JACSQM010000005">
    <property type="protein sequence ID" value="MBD7964897.1"/>
    <property type="molecule type" value="Genomic_DNA"/>
</dbReference>
<feature type="region of interest" description="Disordered" evidence="1">
    <location>
        <begin position="281"/>
        <end position="300"/>
    </location>
</feature>
<evidence type="ECO:0000256" key="1">
    <source>
        <dbReference type="SAM" id="MobiDB-lite"/>
    </source>
</evidence>
<sequence length="300" mass="34455">MLHTKKMGMITASLIGIMLLGGCLKGATEKVEKEKSPYVRVQDYKGNEFRLPNGDKNDKIAEASREKVISGTEEFFLKKYKTKVKVNNIVGNKDGATVYVESIGEPHFQTFVVIPIDTQENVRPDGIWTQEREVEGDIESGIYALIHEKKINNLNNYLNEFVKKHPVVGLREEAYKNTASTGYTTPYYYIITYGDSLNPYLDQYLSNPETKKEVYQQKSQSLIFDPENYNIVIELFMKEENKEPDQKIFDKLEADIEKMDGLPPGQYTVILNDNYIQKENAHSQKDNTLKRGNPNYIIKN</sequence>
<gene>
    <name evidence="2" type="ORF">H9648_12610</name>
</gene>
<proteinExistence type="predicted"/>
<protein>
    <submittedName>
        <fullName evidence="2">DUF1672 family protein</fullName>
    </submittedName>
</protein>
<dbReference type="InterPro" id="IPR012873">
    <property type="entry name" value="DUF1672"/>
</dbReference>
<dbReference type="RefSeq" id="WP_191754172.1">
    <property type="nucleotide sequence ID" value="NZ_JACSQM010000005.1"/>
</dbReference>
<keyword evidence="3" id="KW-1185">Reference proteome</keyword>
<dbReference type="Proteomes" id="UP000603641">
    <property type="component" value="Unassembled WGS sequence"/>
</dbReference>
<dbReference type="Pfam" id="PF07901">
    <property type="entry name" value="DUF1672"/>
    <property type="match status" value="1"/>
</dbReference>
<accession>A0ABR8SN34</accession>